<evidence type="ECO:0000313" key="2">
    <source>
        <dbReference type="Proteomes" id="UP000789508"/>
    </source>
</evidence>
<gene>
    <name evidence="1" type="ORF">ALEPTO_LOCUS5104</name>
</gene>
<sequence>MAQALEAKEIQENRLDKQSEDASFPPPDLKIFREIFFTLFHEVQHNGLLISGCLNGLAEDIKVAEDINDFRHKSSEAFINLQFKMSLIYDVLDAENSSDEGENLYFYDTYIPDLLVDQFYKMFTSDGCATVATVEEKKFIKSLVANLNEFDHYLRDYQRKLFDIETNVKTHRLFDTVEKKIGASQLTSLKTTIALEYEELYASLSYIPPYPDLIY</sequence>
<accession>A0A9N9FI08</accession>
<comment type="caution">
    <text evidence="1">The sequence shown here is derived from an EMBL/GenBank/DDBJ whole genome shotgun (WGS) entry which is preliminary data.</text>
</comment>
<organism evidence="1 2">
    <name type="scientific">Ambispora leptoticha</name>
    <dbReference type="NCBI Taxonomy" id="144679"/>
    <lineage>
        <taxon>Eukaryota</taxon>
        <taxon>Fungi</taxon>
        <taxon>Fungi incertae sedis</taxon>
        <taxon>Mucoromycota</taxon>
        <taxon>Glomeromycotina</taxon>
        <taxon>Glomeromycetes</taxon>
        <taxon>Archaeosporales</taxon>
        <taxon>Ambisporaceae</taxon>
        <taxon>Ambispora</taxon>
    </lineage>
</organism>
<evidence type="ECO:0000313" key="1">
    <source>
        <dbReference type="EMBL" id="CAG8534531.1"/>
    </source>
</evidence>
<name>A0A9N9FI08_9GLOM</name>
<reference evidence="1" key="1">
    <citation type="submission" date="2021-06" db="EMBL/GenBank/DDBJ databases">
        <authorList>
            <person name="Kallberg Y."/>
            <person name="Tangrot J."/>
            <person name="Rosling A."/>
        </authorList>
    </citation>
    <scope>NUCLEOTIDE SEQUENCE</scope>
    <source>
        <strain evidence="1">FL130A</strain>
    </source>
</reference>
<keyword evidence="2" id="KW-1185">Reference proteome</keyword>
<dbReference type="EMBL" id="CAJVPS010001345">
    <property type="protein sequence ID" value="CAG8534531.1"/>
    <property type="molecule type" value="Genomic_DNA"/>
</dbReference>
<protein>
    <submittedName>
        <fullName evidence="1">13207_t:CDS:1</fullName>
    </submittedName>
</protein>
<dbReference type="Proteomes" id="UP000789508">
    <property type="component" value="Unassembled WGS sequence"/>
</dbReference>
<dbReference type="AlphaFoldDB" id="A0A9N9FI08"/>
<proteinExistence type="predicted"/>